<sequence length="360" mass="41245">MPKRKFDDLDTTDQDLEAVVRAEVERLNFADPTNDLAFKILLGNNEYTQIPIHFLNTLLGFEGDNAITELVSLSVDLQKFSLTEVRSAVDIKCITSSGKEIAIEMQKRHKDYFLSRMQTYMSLLTMGHVQRGDSAKYHLKLRDTYILIIAKENIFKGQDAIFKDGVEDDSYEKVVVPCIKGLGQEVPQNKLHWVFFELDRFAESIAQKKREEYTPKEQWLDFLLNCPIMTSIPSDIDPIIQNAYRVMKNIMEDPAKREEYISAELKKAEDEREIEKNRAEGKAEGIIEGKLEDFYKALVIPLQHEFLTKIFGSTFNEEKITAAEKYMLEHPTNHSLDDVSKLLLGETLNEAGSAENMSSS</sequence>
<dbReference type="AlphaFoldDB" id="A0A2P1P714"/>
<protein>
    <recommendedName>
        <fullName evidence="3">PD-(D/E)XK nuclease family transposase</fullName>
    </recommendedName>
</protein>
<reference evidence="1 2" key="1">
    <citation type="submission" date="2018-03" db="EMBL/GenBank/DDBJ databases">
        <title>A gene transfer event suggests a long-term partnership between eustigmatophyte algae and a novel lineage of endosymbiotic bacteria.</title>
        <authorList>
            <person name="Yurchenko T."/>
            <person name="Sevcikova T."/>
            <person name="Pribyl P."/>
            <person name="El Karkouri K."/>
            <person name="Klimes V."/>
            <person name="Amaral R."/>
            <person name="Zbrankova V."/>
            <person name="Kim E."/>
            <person name="Raoult D."/>
            <person name="Santos L.M.A."/>
            <person name="Elias M."/>
        </authorList>
    </citation>
    <scope>NUCLEOTIDE SEQUENCE [LARGE SCALE GENOMIC DNA]</scope>
    <source>
        <strain evidence="1">CCALA 838</strain>
    </source>
</reference>
<dbReference type="RefSeq" id="WP_106873941.1">
    <property type="nucleotide sequence ID" value="NZ_CP027845.1"/>
</dbReference>
<evidence type="ECO:0008006" key="3">
    <source>
        <dbReference type="Google" id="ProtNLM"/>
    </source>
</evidence>
<dbReference type="OrthoDB" id="7161698at2"/>
<dbReference type="KEGG" id="ptc:phytr_1020"/>
<dbReference type="Pfam" id="PF12784">
    <property type="entry name" value="PDDEXK_2"/>
    <property type="match status" value="1"/>
</dbReference>
<dbReference type="EMBL" id="CP027845">
    <property type="protein sequence ID" value="AVP87063.1"/>
    <property type="molecule type" value="Genomic_DNA"/>
</dbReference>
<evidence type="ECO:0000313" key="1">
    <source>
        <dbReference type="EMBL" id="AVP87063.1"/>
    </source>
</evidence>
<proteinExistence type="predicted"/>
<keyword evidence="2" id="KW-1185">Reference proteome</keyword>
<dbReference type="NCBIfam" id="TIGR01784">
    <property type="entry name" value="T_den_put_tspse"/>
    <property type="match status" value="1"/>
</dbReference>
<organism evidence="1 2">
    <name type="scientific">Candidatus Phycorickettsia trachydisci</name>
    <dbReference type="NCBI Taxonomy" id="2115978"/>
    <lineage>
        <taxon>Bacteria</taxon>
        <taxon>Pseudomonadati</taxon>
        <taxon>Pseudomonadota</taxon>
        <taxon>Alphaproteobacteria</taxon>
        <taxon>Rickettsiales</taxon>
        <taxon>Rickettsiaceae</taxon>
        <taxon>Candidatus Phycorickettsia</taxon>
    </lineage>
</organism>
<dbReference type="Proteomes" id="UP000241762">
    <property type="component" value="Chromosome"/>
</dbReference>
<accession>A0A2P1P714</accession>
<name>A0A2P1P714_9RICK</name>
<dbReference type="PANTHER" id="PTHR41317:SF1">
    <property type="entry name" value="PD-(D_E)XK NUCLEASE FAMILY TRANSPOSASE"/>
    <property type="match status" value="1"/>
</dbReference>
<evidence type="ECO:0000313" key="2">
    <source>
        <dbReference type="Proteomes" id="UP000241762"/>
    </source>
</evidence>
<dbReference type="InterPro" id="IPR010106">
    <property type="entry name" value="RpnA"/>
</dbReference>
<gene>
    <name evidence="1" type="ORF">phytr_1020</name>
</gene>
<dbReference type="PANTHER" id="PTHR41317">
    <property type="entry name" value="PD-(D_E)XK NUCLEASE FAMILY TRANSPOSASE"/>
    <property type="match status" value="1"/>
</dbReference>